<dbReference type="PROSITE" id="PS50850">
    <property type="entry name" value="MFS"/>
    <property type="match status" value="1"/>
</dbReference>
<accession>A0A6A4VH05</accession>
<evidence type="ECO:0000256" key="1">
    <source>
        <dbReference type="ARBA" id="ARBA00004141"/>
    </source>
</evidence>
<feature type="transmembrane region" description="Helical" evidence="5">
    <location>
        <begin position="87"/>
        <end position="105"/>
    </location>
</feature>
<dbReference type="GO" id="GO:0016020">
    <property type="term" value="C:membrane"/>
    <property type="evidence" value="ECO:0007669"/>
    <property type="project" value="UniProtKB-SubCell"/>
</dbReference>
<feature type="transmembrane region" description="Helical" evidence="5">
    <location>
        <begin position="256"/>
        <end position="275"/>
    </location>
</feature>
<keyword evidence="3 5" id="KW-1133">Transmembrane helix</keyword>
<dbReference type="SUPFAM" id="SSF103473">
    <property type="entry name" value="MFS general substrate transporter"/>
    <property type="match status" value="1"/>
</dbReference>
<feature type="transmembrane region" description="Helical" evidence="5">
    <location>
        <begin position="168"/>
        <end position="191"/>
    </location>
</feature>
<evidence type="ECO:0000313" key="8">
    <source>
        <dbReference type="Proteomes" id="UP000440578"/>
    </source>
</evidence>
<evidence type="ECO:0000256" key="2">
    <source>
        <dbReference type="ARBA" id="ARBA00022692"/>
    </source>
</evidence>
<keyword evidence="4 5" id="KW-0472">Membrane</keyword>
<evidence type="ECO:0000259" key="6">
    <source>
        <dbReference type="PROSITE" id="PS50850"/>
    </source>
</evidence>
<evidence type="ECO:0000256" key="5">
    <source>
        <dbReference type="SAM" id="Phobius"/>
    </source>
</evidence>
<feature type="transmembrane region" description="Helical" evidence="5">
    <location>
        <begin position="352"/>
        <end position="379"/>
    </location>
</feature>
<dbReference type="EMBL" id="VIIS01001757">
    <property type="protein sequence ID" value="KAF0293245.1"/>
    <property type="molecule type" value="Genomic_DNA"/>
</dbReference>
<dbReference type="InterPro" id="IPR036259">
    <property type="entry name" value="MFS_trans_sf"/>
</dbReference>
<dbReference type="InterPro" id="IPR005828">
    <property type="entry name" value="MFS_sugar_transport-like"/>
</dbReference>
<evidence type="ECO:0000256" key="3">
    <source>
        <dbReference type="ARBA" id="ARBA00022989"/>
    </source>
</evidence>
<feature type="transmembrane region" description="Helical" evidence="5">
    <location>
        <begin position="111"/>
        <end position="131"/>
    </location>
</feature>
<feature type="transmembrane region" description="Helical" evidence="5">
    <location>
        <begin position="391"/>
        <end position="414"/>
    </location>
</feature>
<organism evidence="7 8">
    <name type="scientific">Amphibalanus amphitrite</name>
    <name type="common">Striped barnacle</name>
    <name type="synonym">Balanus amphitrite</name>
    <dbReference type="NCBI Taxonomy" id="1232801"/>
    <lineage>
        <taxon>Eukaryota</taxon>
        <taxon>Metazoa</taxon>
        <taxon>Ecdysozoa</taxon>
        <taxon>Arthropoda</taxon>
        <taxon>Crustacea</taxon>
        <taxon>Multicrustacea</taxon>
        <taxon>Cirripedia</taxon>
        <taxon>Thoracica</taxon>
        <taxon>Thoracicalcarea</taxon>
        <taxon>Balanomorpha</taxon>
        <taxon>Balanoidea</taxon>
        <taxon>Balanidae</taxon>
        <taxon>Amphibalaninae</taxon>
        <taxon>Amphibalanus</taxon>
    </lineage>
</organism>
<dbReference type="InterPro" id="IPR020846">
    <property type="entry name" value="MFS_dom"/>
</dbReference>
<reference evidence="7 8" key="1">
    <citation type="submission" date="2019-07" db="EMBL/GenBank/DDBJ databases">
        <title>Draft genome assembly of a fouling barnacle, Amphibalanus amphitrite (Darwin, 1854): The first reference genome for Thecostraca.</title>
        <authorList>
            <person name="Kim W."/>
        </authorList>
    </citation>
    <scope>NUCLEOTIDE SEQUENCE [LARGE SCALE GENOMIC DNA]</scope>
    <source>
        <strain evidence="7">SNU_AA5</strain>
        <tissue evidence="7">Soma without cirri and trophi</tissue>
    </source>
</reference>
<evidence type="ECO:0000313" key="7">
    <source>
        <dbReference type="EMBL" id="KAF0293245.1"/>
    </source>
</evidence>
<dbReference type="GO" id="GO:0022857">
    <property type="term" value="F:transmembrane transporter activity"/>
    <property type="evidence" value="ECO:0007669"/>
    <property type="project" value="InterPro"/>
</dbReference>
<dbReference type="AlphaFoldDB" id="A0A6A4VH05"/>
<feature type="domain" description="Major facilitator superfamily (MFS) profile" evidence="6">
    <location>
        <begin position="14"/>
        <end position="445"/>
    </location>
</feature>
<keyword evidence="2 5" id="KW-0812">Transmembrane</keyword>
<name>A0A6A4VH05_AMPAM</name>
<evidence type="ECO:0000256" key="4">
    <source>
        <dbReference type="ARBA" id="ARBA00023136"/>
    </source>
</evidence>
<dbReference type="Proteomes" id="UP000440578">
    <property type="component" value="Unassembled WGS sequence"/>
</dbReference>
<feature type="transmembrane region" description="Helical" evidence="5">
    <location>
        <begin position="143"/>
        <end position="162"/>
    </location>
</feature>
<dbReference type="Pfam" id="PF00083">
    <property type="entry name" value="Sugar_tr"/>
    <property type="match status" value="1"/>
</dbReference>
<comment type="subcellular location">
    <subcellularLocation>
        <location evidence="1">Membrane</location>
        <topology evidence="1">Multi-pass membrane protein</topology>
    </subcellularLocation>
</comment>
<feature type="transmembrane region" description="Helical" evidence="5">
    <location>
        <begin position="295"/>
        <end position="316"/>
    </location>
</feature>
<dbReference type="InterPro" id="IPR050549">
    <property type="entry name" value="MFS_Trehalose_Transporter"/>
</dbReference>
<sequence>MDSAERCSKRGLLMQVLTAVSLSTMGFNLGASQAFTGVFTEQMTSARADLALTRSQISWVAAIFAMGNMSGFLMSSYANPRLGTVRIVQLCAPVVAAGWLVLALGNSFWTVLAGRALTGVGIGTSLGPTITHIGEITSVNLRGVLAIFINVMISIGMLSIFLSGWLMGWRHACLAVGIGPILLMFVVTLVLPRSAKWIISKGHPEEEAQRSLHFYHGKDYDVHQQIQSIRESLGDEHRHDASLLQVLSLLRHRHNLVPFGLMLGIYTFFVFSGGFTTASFAPVIFKDVGGFSNPYIGSILLGVLRVVASVVASIVIRKCERNSLLFINSVVGGAACLISGFFFFYSAALADYAWVSLVSVLVIVGTMSLGIAPLTNVLLTELLPNAVRAELGGILLLYYGTDSFAMVYCFPLVADSVGMASVFWFFALMQVLMAAFAKLCLPHTNGKSIEEIQKLFVKNITNVASDPIHLHAKMNKTNGGLAYQTFQVEDLERRPAPSES</sequence>
<dbReference type="PANTHER" id="PTHR48021:SF1">
    <property type="entry name" value="GH07001P-RELATED"/>
    <property type="match status" value="1"/>
</dbReference>
<protein>
    <submittedName>
        <fullName evidence="7">Facilitated trehalose transporter Tret1</fullName>
    </submittedName>
</protein>
<gene>
    <name evidence="7" type="primary">Tret1_6</name>
    <name evidence="7" type="ORF">FJT64_008839</name>
</gene>
<feature type="transmembrane region" description="Helical" evidence="5">
    <location>
        <begin position="420"/>
        <end position="441"/>
    </location>
</feature>
<dbReference type="PANTHER" id="PTHR48021">
    <property type="match status" value="1"/>
</dbReference>
<feature type="transmembrane region" description="Helical" evidence="5">
    <location>
        <begin position="56"/>
        <end position="75"/>
    </location>
</feature>
<feature type="transmembrane region" description="Helical" evidence="5">
    <location>
        <begin position="323"/>
        <end position="346"/>
    </location>
</feature>
<dbReference type="OrthoDB" id="4142200at2759"/>
<keyword evidence="8" id="KW-1185">Reference proteome</keyword>
<proteinExistence type="predicted"/>
<comment type="caution">
    <text evidence="7">The sequence shown here is derived from an EMBL/GenBank/DDBJ whole genome shotgun (WGS) entry which is preliminary data.</text>
</comment>
<dbReference type="Gene3D" id="1.20.1250.20">
    <property type="entry name" value="MFS general substrate transporter like domains"/>
    <property type="match status" value="1"/>
</dbReference>